<name>A0A125STX9_BURGA</name>
<sequence length="226" mass="24978">DGFRRVARPLARRPFPAHVGRRADQHEVAHGHRAIVDGGADRAGHVGACVDAVDVAIETLVRVAERLQGEARDDQDDQAQRAEREQEGSLGREMLETHGMVRSWAVKRSMGNARVGRIDEVPIEFRVRGLAYRQRSGLAQGARGPFARAKVCFCLRIVKSGRGAADRKHEGRVVPSGIGAKNGKTVFSVFRYIFGNIAVRMRRFAFPFAGTPAMKRKDWLIGPAVF</sequence>
<feature type="non-terminal residue" evidence="2">
    <location>
        <position position="1"/>
    </location>
</feature>
<reference evidence="2" key="1">
    <citation type="journal article" date="2015" name="Plant Pathol. J.">
        <title>Development of a Species-specific PCR Assay for Three Xanthomonas Species, Causing Bulb and Flower Diseases, Based on Their Genome Sequences.</title>
        <authorList>
            <person name="Back C."/>
            <person name="Lee S."/>
            <person name="Lee B."/>
            <person name="Yea M."/>
            <person name="Kim S."/>
            <person name="Kang I."/>
            <person name="Cha J."/>
            <person name="Jung H."/>
        </authorList>
    </citation>
    <scope>NUCLEOTIDE SEQUENCE</scope>
    <source>
        <strain evidence="2">NCPPB 947</strain>
    </source>
</reference>
<dbReference type="EMBL" id="LC120620">
    <property type="protein sequence ID" value="BAU45072.1"/>
    <property type="molecule type" value="Genomic_DNA"/>
</dbReference>
<reference evidence="2" key="2">
    <citation type="submission" date="2016-01" db="EMBL/GenBank/DDBJ databases">
        <title>PCR-based assay for the specific detection of two Burkholderia species using their genome sequence analysis.</title>
        <authorList>
            <person name="Back C."/>
            <person name="Lee S."/>
            <person name="Jung H."/>
        </authorList>
    </citation>
    <scope>NUCLEOTIDE SEQUENCE</scope>
    <source>
        <strain evidence="2">NCPPB 947</strain>
    </source>
</reference>
<evidence type="ECO:0000256" key="1">
    <source>
        <dbReference type="SAM" id="MobiDB-lite"/>
    </source>
</evidence>
<proteinExistence type="predicted"/>
<protein>
    <submittedName>
        <fullName evidence="2">Methyl-accepting chemotaxis sensory transducer</fullName>
    </submittedName>
</protein>
<feature type="non-terminal residue" evidence="2">
    <location>
        <position position="226"/>
    </location>
</feature>
<organism evidence="2">
    <name type="scientific">Burkholderia gladioli pv. alliicola</name>
    <dbReference type="NCBI Taxonomy" id="32010"/>
    <lineage>
        <taxon>Bacteria</taxon>
        <taxon>Pseudomonadati</taxon>
        <taxon>Pseudomonadota</taxon>
        <taxon>Betaproteobacteria</taxon>
        <taxon>Burkholderiales</taxon>
        <taxon>Burkholderiaceae</taxon>
        <taxon>Burkholderia</taxon>
    </lineage>
</organism>
<accession>A0A125STX9</accession>
<evidence type="ECO:0000313" key="2">
    <source>
        <dbReference type="EMBL" id="BAU45072.1"/>
    </source>
</evidence>
<feature type="region of interest" description="Disordered" evidence="1">
    <location>
        <begin position="68"/>
        <end position="93"/>
    </location>
</feature>
<feature type="compositionally biased region" description="Basic and acidic residues" evidence="1">
    <location>
        <begin position="68"/>
        <end position="87"/>
    </location>
</feature>
<dbReference type="AlphaFoldDB" id="A0A125STX9"/>